<evidence type="ECO:0000313" key="3">
    <source>
        <dbReference type="EMBL" id="SFQ78592.1"/>
    </source>
</evidence>
<comment type="caution">
    <text evidence="3">The sequence shown here is derived from an EMBL/GenBank/DDBJ whole genome shotgun (WGS) entry which is preliminary data.</text>
</comment>
<proteinExistence type="predicted"/>
<dbReference type="RefSeq" id="WP_061805799.1">
    <property type="nucleotide sequence ID" value="NZ_FOXX01000009.1"/>
</dbReference>
<evidence type="ECO:0000256" key="1">
    <source>
        <dbReference type="SAM" id="MobiDB-lite"/>
    </source>
</evidence>
<accession>A0A1I6BC92</accession>
<sequence length="69" mass="7694">MSKSKETPERRRERLRGEELKRNPTGNMNDAFHRAETGNLADLVGSLGWKGIGILLLVIIIGFIVASLF</sequence>
<gene>
    <name evidence="3" type="ORF">SAMN02745910_03452</name>
</gene>
<keyword evidence="2" id="KW-0812">Transmembrane</keyword>
<dbReference type="InterPro" id="IPR045946">
    <property type="entry name" value="DUF6366"/>
</dbReference>
<evidence type="ECO:0000256" key="2">
    <source>
        <dbReference type="SAM" id="Phobius"/>
    </source>
</evidence>
<evidence type="ECO:0000313" key="4">
    <source>
        <dbReference type="Proteomes" id="UP000182762"/>
    </source>
</evidence>
<dbReference type="Proteomes" id="UP000182762">
    <property type="component" value="Unassembled WGS sequence"/>
</dbReference>
<dbReference type="Pfam" id="PF19893">
    <property type="entry name" value="DUF6366"/>
    <property type="match status" value="1"/>
</dbReference>
<feature type="compositionally biased region" description="Basic and acidic residues" evidence="1">
    <location>
        <begin position="1"/>
        <end position="22"/>
    </location>
</feature>
<organism evidence="3 4">
    <name type="scientific">Priestia endophytica DSM 13796</name>
    <dbReference type="NCBI Taxonomy" id="1121089"/>
    <lineage>
        <taxon>Bacteria</taxon>
        <taxon>Bacillati</taxon>
        <taxon>Bacillota</taxon>
        <taxon>Bacilli</taxon>
        <taxon>Bacillales</taxon>
        <taxon>Bacillaceae</taxon>
        <taxon>Priestia</taxon>
    </lineage>
</organism>
<name>A0A1I6BC92_9BACI</name>
<dbReference type="EMBL" id="FOXX01000009">
    <property type="protein sequence ID" value="SFQ78592.1"/>
    <property type="molecule type" value="Genomic_DNA"/>
</dbReference>
<feature type="region of interest" description="Disordered" evidence="1">
    <location>
        <begin position="1"/>
        <end position="31"/>
    </location>
</feature>
<dbReference type="GeneID" id="93712054"/>
<feature type="transmembrane region" description="Helical" evidence="2">
    <location>
        <begin position="47"/>
        <end position="68"/>
    </location>
</feature>
<keyword evidence="4" id="KW-1185">Reference proteome</keyword>
<evidence type="ECO:0008006" key="5">
    <source>
        <dbReference type="Google" id="ProtNLM"/>
    </source>
</evidence>
<reference evidence="3 4" key="1">
    <citation type="submission" date="2016-10" db="EMBL/GenBank/DDBJ databases">
        <authorList>
            <person name="Varghese N."/>
            <person name="Submissions S."/>
        </authorList>
    </citation>
    <scope>NUCLEOTIDE SEQUENCE [LARGE SCALE GENOMIC DNA]</scope>
    <source>
        <strain evidence="3 4">DSM 13796</strain>
    </source>
</reference>
<keyword evidence="2" id="KW-0472">Membrane</keyword>
<protein>
    <recommendedName>
        <fullName evidence="5">Phage capsid protein</fullName>
    </recommendedName>
</protein>
<keyword evidence="2" id="KW-1133">Transmembrane helix</keyword>